<feature type="compositionally biased region" description="Basic and acidic residues" evidence="1">
    <location>
        <begin position="200"/>
        <end position="209"/>
    </location>
</feature>
<feature type="non-terminal residue" evidence="2">
    <location>
        <position position="1"/>
    </location>
</feature>
<feature type="region of interest" description="Disordered" evidence="1">
    <location>
        <begin position="171"/>
        <end position="219"/>
    </location>
</feature>
<feature type="region of interest" description="Disordered" evidence="1">
    <location>
        <begin position="21"/>
        <end position="65"/>
    </location>
</feature>
<gene>
    <name evidence="2" type="ORF">THAOC_33781</name>
</gene>
<evidence type="ECO:0000256" key="1">
    <source>
        <dbReference type="SAM" id="MobiDB-lite"/>
    </source>
</evidence>
<dbReference type="Proteomes" id="UP000266841">
    <property type="component" value="Unassembled WGS sequence"/>
</dbReference>
<accession>K0RLA9</accession>
<dbReference type="EMBL" id="AGNL01046898">
    <property type="protein sequence ID" value="EJK47492.1"/>
    <property type="molecule type" value="Genomic_DNA"/>
</dbReference>
<keyword evidence="3" id="KW-1185">Reference proteome</keyword>
<evidence type="ECO:0000313" key="3">
    <source>
        <dbReference type="Proteomes" id="UP000266841"/>
    </source>
</evidence>
<sequence length="219" mass="22805">GGEKKAGKLRFRVRLIFGVRPTVGADSGDDDESCDSSPGLGSPRVVTQRARRGHPPVPDVGPRRLHGSDADALDCYSAAYASPSCASSSVASVRHGDGPVFLNSTMTVNYLGRLSAGFVRESRDEARAALRAIHGGGLGGGGKGAFGELFLTGRRFWGRYDAYLRLPVGTLPGPPGGMTKNKEEADDYGGDGTGRAWGADGHDLGHGDGCRPTLRAALP</sequence>
<dbReference type="AlphaFoldDB" id="K0RLA9"/>
<reference evidence="2 3" key="1">
    <citation type="journal article" date="2012" name="Genome Biol.">
        <title>Genome and low-iron response of an oceanic diatom adapted to chronic iron limitation.</title>
        <authorList>
            <person name="Lommer M."/>
            <person name="Specht M."/>
            <person name="Roy A.S."/>
            <person name="Kraemer L."/>
            <person name="Andreson R."/>
            <person name="Gutowska M.A."/>
            <person name="Wolf J."/>
            <person name="Bergner S.V."/>
            <person name="Schilhabel M.B."/>
            <person name="Klostermeier U.C."/>
            <person name="Beiko R.G."/>
            <person name="Rosenstiel P."/>
            <person name="Hippler M."/>
            <person name="Laroche J."/>
        </authorList>
    </citation>
    <scope>NUCLEOTIDE SEQUENCE [LARGE SCALE GENOMIC DNA]</scope>
    <source>
        <strain evidence="2 3">CCMP1005</strain>
    </source>
</reference>
<dbReference type="Gene3D" id="1.10.1410.10">
    <property type="match status" value="1"/>
</dbReference>
<name>K0RLA9_THAOC</name>
<proteinExistence type="predicted"/>
<protein>
    <submittedName>
        <fullName evidence="2">Uncharacterized protein</fullName>
    </submittedName>
</protein>
<organism evidence="2 3">
    <name type="scientific">Thalassiosira oceanica</name>
    <name type="common">Marine diatom</name>
    <dbReference type="NCBI Taxonomy" id="159749"/>
    <lineage>
        <taxon>Eukaryota</taxon>
        <taxon>Sar</taxon>
        <taxon>Stramenopiles</taxon>
        <taxon>Ochrophyta</taxon>
        <taxon>Bacillariophyta</taxon>
        <taxon>Coscinodiscophyceae</taxon>
        <taxon>Thalassiosirophycidae</taxon>
        <taxon>Thalassiosirales</taxon>
        <taxon>Thalassiosiraceae</taxon>
        <taxon>Thalassiosira</taxon>
    </lineage>
</organism>
<evidence type="ECO:0000313" key="2">
    <source>
        <dbReference type="EMBL" id="EJK47492.1"/>
    </source>
</evidence>
<comment type="caution">
    <text evidence="2">The sequence shown here is derived from an EMBL/GenBank/DDBJ whole genome shotgun (WGS) entry which is preliminary data.</text>
</comment>